<keyword evidence="3" id="KW-1185">Reference proteome</keyword>
<evidence type="ECO:0000256" key="1">
    <source>
        <dbReference type="SAM" id="MobiDB-lite"/>
    </source>
</evidence>
<gene>
    <name evidence="2" type="ORF">NDU88_008373</name>
</gene>
<sequence>MEQYTTPVSGLQDQTRVGGPGGVPEAPALAEKPSCAELLAAIQGSRVVLEGKTEAVEGGAACTSGVDDTDWRKRGESLTQISARGPSGADGRFEIQQNGAMAVVVPEMTNESTHPSDVRMESVSVDT</sequence>
<comment type="caution">
    <text evidence="2">The sequence shown here is derived from an EMBL/GenBank/DDBJ whole genome shotgun (WGS) entry which is preliminary data.</text>
</comment>
<dbReference type="EMBL" id="JANPWB010000010">
    <property type="protein sequence ID" value="KAJ1142045.1"/>
    <property type="molecule type" value="Genomic_DNA"/>
</dbReference>
<feature type="compositionally biased region" description="Polar residues" evidence="1">
    <location>
        <begin position="1"/>
        <end position="15"/>
    </location>
</feature>
<protein>
    <submittedName>
        <fullName evidence="2">Uncharacterized protein</fullName>
    </submittedName>
</protein>
<dbReference type="AlphaFoldDB" id="A0AAV7QSC1"/>
<feature type="region of interest" description="Disordered" evidence="1">
    <location>
        <begin position="1"/>
        <end position="29"/>
    </location>
</feature>
<accession>A0AAV7QSC1</accession>
<evidence type="ECO:0000313" key="3">
    <source>
        <dbReference type="Proteomes" id="UP001066276"/>
    </source>
</evidence>
<evidence type="ECO:0000313" key="2">
    <source>
        <dbReference type="EMBL" id="KAJ1142045.1"/>
    </source>
</evidence>
<reference evidence="2" key="1">
    <citation type="journal article" date="2022" name="bioRxiv">
        <title>Sequencing and chromosome-scale assembly of the giantPleurodeles waltlgenome.</title>
        <authorList>
            <person name="Brown T."/>
            <person name="Elewa A."/>
            <person name="Iarovenko S."/>
            <person name="Subramanian E."/>
            <person name="Araus A.J."/>
            <person name="Petzold A."/>
            <person name="Susuki M."/>
            <person name="Suzuki K.-i.T."/>
            <person name="Hayashi T."/>
            <person name="Toyoda A."/>
            <person name="Oliveira C."/>
            <person name="Osipova E."/>
            <person name="Leigh N.D."/>
            <person name="Simon A."/>
            <person name="Yun M.H."/>
        </authorList>
    </citation>
    <scope>NUCLEOTIDE SEQUENCE</scope>
    <source>
        <strain evidence="2">20211129_DDA</strain>
        <tissue evidence="2">Liver</tissue>
    </source>
</reference>
<organism evidence="2 3">
    <name type="scientific">Pleurodeles waltl</name>
    <name type="common">Iberian ribbed newt</name>
    <dbReference type="NCBI Taxonomy" id="8319"/>
    <lineage>
        <taxon>Eukaryota</taxon>
        <taxon>Metazoa</taxon>
        <taxon>Chordata</taxon>
        <taxon>Craniata</taxon>
        <taxon>Vertebrata</taxon>
        <taxon>Euteleostomi</taxon>
        <taxon>Amphibia</taxon>
        <taxon>Batrachia</taxon>
        <taxon>Caudata</taxon>
        <taxon>Salamandroidea</taxon>
        <taxon>Salamandridae</taxon>
        <taxon>Pleurodelinae</taxon>
        <taxon>Pleurodeles</taxon>
    </lineage>
</organism>
<proteinExistence type="predicted"/>
<name>A0AAV7QSC1_PLEWA</name>
<dbReference type="Proteomes" id="UP001066276">
    <property type="component" value="Chromosome 6"/>
</dbReference>